<dbReference type="Proteomes" id="UP000199421">
    <property type="component" value="Unassembled WGS sequence"/>
</dbReference>
<protein>
    <submittedName>
        <fullName evidence="1">Uncharacterized protein</fullName>
    </submittedName>
</protein>
<evidence type="ECO:0000313" key="2">
    <source>
        <dbReference type="Proteomes" id="UP000199421"/>
    </source>
</evidence>
<evidence type="ECO:0000313" key="1">
    <source>
        <dbReference type="EMBL" id="SEL52778.1"/>
    </source>
</evidence>
<dbReference type="EMBL" id="FOAF01000002">
    <property type="protein sequence ID" value="SEL52778.1"/>
    <property type="molecule type" value="Genomic_DNA"/>
</dbReference>
<keyword evidence="2" id="KW-1185">Reference proteome</keyword>
<proteinExistence type="predicted"/>
<dbReference type="STRING" id="407022.SAMN05661044_02766"/>
<reference evidence="2" key="1">
    <citation type="submission" date="2016-10" db="EMBL/GenBank/DDBJ databases">
        <authorList>
            <person name="Varghese N."/>
            <person name="Submissions S."/>
        </authorList>
    </citation>
    <scope>NUCLEOTIDE SEQUENCE [LARGE SCALE GENOMIC DNA]</scope>
    <source>
        <strain evidence="2">DSM 18733</strain>
    </source>
</reference>
<sequence length="87" mass="9703">MQINKFLPVGMFCAITFFFHARTTARSNVKDLLITGWLESEKAASIQLLITQFVGISADQNCCEITAVCGEIVFKLFYAQTESLCIC</sequence>
<gene>
    <name evidence="1" type="ORF">SAMN05661044_02766</name>
</gene>
<dbReference type="AlphaFoldDB" id="A0A1H7QYI8"/>
<organism evidence="1 2">
    <name type="scientific">Olivibacter domesticus</name>
    <name type="common">Pseudosphingobacterium domesticum</name>
    <dbReference type="NCBI Taxonomy" id="407022"/>
    <lineage>
        <taxon>Bacteria</taxon>
        <taxon>Pseudomonadati</taxon>
        <taxon>Bacteroidota</taxon>
        <taxon>Sphingobacteriia</taxon>
        <taxon>Sphingobacteriales</taxon>
        <taxon>Sphingobacteriaceae</taxon>
        <taxon>Olivibacter</taxon>
    </lineage>
</organism>
<name>A0A1H7QYI8_OLID1</name>
<accession>A0A1H7QYI8</accession>